<evidence type="ECO:0000313" key="3">
    <source>
        <dbReference type="Proteomes" id="UP000785679"/>
    </source>
</evidence>
<dbReference type="AlphaFoldDB" id="A0A8J8NYL5"/>
<dbReference type="Proteomes" id="UP000785679">
    <property type="component" value="Unassembled WGS sequence"/>
</dbReference>
<evidence type="ECO:0000256" key="1">
    <source>
        <dbReference type="SAM" id="MobiDB-lite"/>
    </source>
</evidence>
<accession>A0A8J8NYL5</accession>
<gene>
    <name evidence="2" type="ORF">FGO68_gene12451</name>
</gene>
<keyword evidence="3" id="KW-1185">Reference proteome</keyword>
<feature type="region of interest" description="Disordered" evidence="1">
    <location>
        <begin position="57"/>
        <end position="78"/>
    </location>
</feature>
<sequence length="248" mass="28085">MRQRVKDLCNTKSFISDTKGKASLEANYETLRISYSKKDNDEGAAIPIKSKVSPIKSKVSPIKSKVSPSKQPTALKPMHFNRPPNLQPLDMSAILQDISQPKSTQLKNFEALADTHMLTSRSINPRNMSELDQSNQYYKMCNKQPHAHSQSHCIPDDDEHSLIFEELKKVKVDLADLQEKTSTNEYIQKFQGKQQIAGSKISKSFVDTSRIVDNRVSSEESECQCDVAQEKKGWVPVKMGHQKRQTGY</sequence>
<feature type="compositionally biased region" description="Low complexity" evidence="1">
    <location>
        <begin position="57"/>
        <end position="70"/>
    </location>
</feature>
<evidence type="ECO:0000313" key="2">
    <source>
        <dbReference type="EMBL" id="TNV82710.1"/>
    </source>
</evidence>
<dbReference type="EMBL" id="RRYP01004635">
    <property type="protein sequence ID" value="TNV82710.1"/>
    <property type="molecule type" value="Genomic_DNA"/>
</dbReference>
<organism evidence="2 3">
    <name type="scientific">Halteria grandinella</name>
    <dbReference type="NCBI Taxonomy" id="5974"/>
    <lineage>
        <taxon>Eukaryota</taxon>
        <taxon>Sar</taxon>
        <taxon>Alveolata</taxon>
        <taxon>Ciliophora</taxon>
        <taxon>Intramacronucleata</taxon>
        <taxon>Spirotrichea</taxon>
        <taxon>Stichotrichia</taxon>
        <taxon>Sporadotrichida</taxon>
        <taxon>Halteriidae</taxon>
        <taxon>Halteria</taxon>
    </lineage>
</organism>
<proteinExistence type="predicted"/>
<name>A0A8J8NYL5_HALGN</name>
<comment type="caution">
    <text evidence="2">The sequence shown here is derived from an EMBL/GenBank/DDBJ whole genome shotgun (WGS) entry which is preliminary data.</text>
</comment>
<reference evidence="2" key="1">
    <citation type="submission" date="2019-06" db="EMBL/GenBank/DDBJ databases">
        <authorList>
            <person name="Zheng W."/>
        </authorList>
    </citation>
    <scope>NUCLEOTIDE SEQUENCE</scope>
    <source>
        <strain evidence="2">QDHG01</strain>
    </source>
</reference>
<protein>
    <submittedName>
        <fullName evidence="2">Uncharacterized protein</fullName>
    </submittedName>
</protein>